<reference evidence="8 9" key="1">
    <citation type="submission" date="2024-01" db="EMBL/GenBank/DDBJ databases">
        <title>The genomes of 5 underutilized Papilionoideae crops provide insights into root nodulation and disease resistanc.</title>
        <authorList>
            <person name="Jiang F."/>
        </authorList>
    </citation>
    <scope>NUCLEOTIDE SEQUENCE [LARGE SCALE GENOMIC DNA]</scope>
    <source>
        <strain evidence="8">LVBAO_FW01</strain>
        <tissue evidence="8">Leaves</tissue>
    </source>
</reference>
<feature type="transmembrane region" description="Helical" evidence="6">
    <location>
        <begin position="406"/>
        <end position="430"/>
    </location>
</feature>
<feature type="transmembrane region" description="Helical" evidence="6">
    <location>
        <begin position="493"/>
        <end position="520"/>
    </location>
</feature>
<accession>A0AAN9QJ01</accession>
<evidence type="ECO:0000313" key="8">
    <source>
        <dbReference type="EMBL" id="KAK7337204.1"/>
    </source>
</evidence>
<dbReference type="InterPro" id="IPR013581">
    <property type="entry name" value="PDR_assoc"/>
</dbReference>
<evidence type="ECO:0000256" key="6">
    <source>
        <dbReference type="SAM" id="Phobius"/>
    </source>
</evidence>
<dbReference type="InterPro" id="IPR029481">
    <property type="entry name" value="ABC_trans_N"/>
</dbReference>
<dbReference type="PANTHER" id="PTHR48040">
    <property type="entry name" value="PLEIOTROPIC DRUG RESISTANCE PROTEIN 1-LIKE ISOFORM X1"/>
    <property type="match status" value="1"/>
</dbReference>
<protein>
    <recommendedName>
        <fullName evidence="7">AAA+ ATPase domain-containing protein</fullName>
    </recommendedName>
</protein>
<comment type="caution">
    <text evidence="8">The sequence shown here is derived from an EMBL/GenBank/DDBJ whole genome shotgun (WGS) entry which is preliminary data.</text>
</comment>
<dbReference type="SMART" id="SM00382">
    <property type="entry name" value="AAA"/>
    <property type="match status" value="1"/>
</dbReference>
<name>A0AAN9QJ01_CANGL</name>
<evidence type="ECO:0000313" key="9">
    <source>
        <dbReference type="Proteomes" id="UP001367508"/>
    </source>
</evidence>
<dbReference type="PANTHER" id="PTHR48040:SF60">
    <property type="entry name" value="ABC TRANSPORTER DOMAIN-CONTAINING PROTEIN"/>
    <property type="match status" value="1"/>
</dbReference>
<proteinExistence type="inferred from homology"/>
<dbReference type="InterPro" id="IPR013525">
    <property type="entry name" value="ABC2_TM"/>
</dbReference>
<sequence length="752" mass="85693">MRTRYHRSWPSESFRSASWTELASAEGFNSRRSKHTEEVNDEDLKWAAIERLPTFDRMRKGMLRAMLDNGNIMHYQVDVTNLSFQDKKFLLENVLKFVDDDNEKFLRRLRDRINRVGIEIPKIEVRFENLSVEGDVYVGRRALPTLLNVTLNILESILGLFRLVPSKKRNIHILKDVSGIIKPSRLALLLGPPGAGKTTLLLTLAGKLDRVLKASGKITYCGHTLNEFVARRTCAYISQHDLHSGQMTVKETLDFSARCLGVGTRYQMLEELSRRERDAGIKPDHEIDAFMKATAISGQKTSLVTDYVLKILGLDICADIMVGDNMTRGISGGQKKRVTTGEMLVGPAKALIPISFMESAIWVILTYYTIGFAPSASRFFRQFLAYFGTHQMSISLYRLIGAVGRTHVIAGILNGLIYQLIYALGGFIVAKNNIKPWMTWGYYMSPMMYGQNALVMNEFLDKRWSEPNTDPRIDAPTVGKVLLKSRGFFIEDYWFWICIGALLGFAFLFNFLFVAALTYLNPLGDSKVFITDEDDKNKKSTSTQQIIREELVANPSIIFMDEPTSGLDARAAAIVMRTVAIEVIYNLIQAVIYTAVIYSMIGFEWKAGKLFSFYYFNMMCFIYYTMYGMMVVALSPSYHIATVASSFFLGLWNLFSGFVIPRTQIPIWWRWYYWASPNAWTIYGLVTSQLGDKNTQIEIPGAKSMRLKELIKESLGYDYHFLPVVAAVHVGWALLFLFVFAYAIKFLNFQKR</sequence>
<evidence type="ECO:0000256" key="4">
    <source>
        <dbReference type="ARBA" id="ARBA00022989"/>
    </source>
</evidence>
<feature type="transmembrane region" description="Helical" evidence="6">
    <location>
        <begin position="671"/>
        <end position="690"/>
    </location>
</feature>
<dbReference type="GO" id="GO:0005524">
    <property type="term" value="F:ATP binding"/>
    <property type="evidence" value="ECO:0007669"/>
    <property type="project" value="UniProtKB-KW"/>
</dbReference>
<feature type="transmembrane region" description="Helical" evidence="6">
    <location>
        <begin position="350"/>
        <end position="371"/>
    </location>
</feature>
<feature type="transmembrane region" description="Helical" evidence="6">
    <location>
        <begin position="583"/>
        <end position="601"/>
    </location>
</feature>
<feature type="domain" description="AAA+ ATPase" evidence="7">
    <location>
        <begin position="183"/>
        <end position="389"/>
    </location>
</feature>
<dbReference type="Gene3D" id="3.40.50.300">
    <property type="entry name" value="P-loop containing nucleotide triphosphate hydrolases"/>
    <property type="match status" value="2"/>
</dbReference>
<dbReference type="GO" id="GO:0140359">
    <property type="term" value="F:ABC-type transporter activity"/>
    <property type="evidence" value="ECO:0007669"/>
    <property type="project" value="InterPro"/>
</dbReference>
<feature type="transmembrane region" description="Helical" evidence="6">
    <location>
        <begin position="613"/>
        <end position="634"/>
    </location>
</feature>
<feature type="transmembrane region" description="Helical" evidence="6">
    <location>
        <begin position="640"/>
        <end position="659"/>
    </location>
</feature>
<dbReference type="EMBL" id="JAYMYQ010000004">
    <property type="protein sequence ID" value="KAK7337204.1"/>
    <property type="molecule type" value="Genomic_DNA"/>
</dbReference>
<dbReference type="Proteomes" id="UP001367508">
    <property type="component" value="Unassembled WGS sequence"/>
</dbReference>
<dbReference type="SUPFAM" id="SSF52540">
    <property type="entry name" value="P-loop containing nucleoside triphosphate hydrolases"/>
    <property type="match status" value="1"/>
</dbReference>
<organism evidence="8 9">
    <name type="scientific">Canavalia gladiata</name>
    <name type="common">Sword bean</name>
    <name type="synonym">Dolichos gladiatus</name>
    <dbReference type="NCBI Taxonomy" id="3824"/>
    <lineage>
        <taxon>Eukaryota</taxon>
        <taxon>Viridiplantae</taxon>
        <taxon>Streptophyta</taxon>
        <taxon>Embryophyta</taxon>
        <taxon>Tracheophyta</taxon>
        <taxon>Spermatophyta</taxon>
        <taxon>Magnoliopsida</taxon>
        <taxon>eudicotyledons</taxon>
        <taxon>Gunneridae</taxon>
        <taxon>Pentapetalae</taxon>
        <taxon>rosids</taxon>
        <taxon>fabids</taxon>
        <taxon>Fabales</taxon>
        <taxon>Fabaceae</taxon>
        <taxon>Papilionoideae</taxon>
        <taxon>50 kb inversion clade</taxon>
        <taxon>NPAAA clade</taxon>
        <taxon>indigoferoid/millettioid clade</taxon>
        <taxon>Phaseoleae</taxon>
        <taxon>Canavalia</taxon>
    </lineage>
</organism>
<evidence type="ECO:0000256" key="5">
    <source>
        <dbReference type="ARBA" id="ARBA00023136"/>
    </source>
</evidence>
<dbReference type="InterPro" id="IPR027417">
    <property type="entry name" value="P-loop_NTPase"/>
</dbReference>
<evidence type="ECO:0000256" key="1">
    <source>
        <dbReference type="ARBA" id="ARBA00004141"/>
    </source>
</evidence>
<gene>
    <name evidence="8" type="ORF">VNO77_17767</name>
</gene>
<dbReference type="Pfam" id="PF14510">
    <property type="entry name" value="ABC_trans_N"/>
    <property type="match status" value="1"/>
</dbReference>
<dbReference type="Pfam" id="PF01061">
    <property type="entry name" value="ABC2_membrane"/>
    <property type="match status" value="2"/>
</dbReference>
<keyword evidence="3 6" id="KW-0812">Transmembrane</keyword>
<dbReference type="InterPro" id="IPR003593">
    <property type="entry name" value="AAA+_ATPase"/>
</dbReference>
<dbReference type="Pfam" id="PF08370">
    <property type="entry name" value="PDR_assoc"/>
    <property type="match status" value="1"/>
</dbReference>
<keyword evidence="5 6" id="KW-0472">Membrane</keyword>
<evidence type="ECO:0000256" key="3">
    <source>
        <dbReference type="ARBA" id="ARBA00022692"/>
    </source>
</evidence>
<evidence type="ECO:0000256" key="2">
    <source>
        <dbReference type="ARBA" id="ARBA00006012"/>
    </source>
</evidence>
<comment type="subcellular location">
    <subcellularLocation>
        <location evidence="1">Membrane</location>
        <topology evidence="1">Multi-pass membrane protein</topology>
    </subcellularLocation>
</comment>
<comment type="similarity">
    <text evidence="2">Belongs to the ABC transporter superfamily. ABCG family. PDR (TC 3.A.1.205) subfamily.</text>
</comment>
<keyword evidence="9" id="KW-1185">Reference proteome</keyword>
<keyword evidence="4 6" id="KW-1133">Transmembrane helix</keyword>
<dbReference type="GO" id="GO:0016020">
    <property type="term" value="C:membrane"/>
    <property type="evidence" value="ECO:0007669"/>
    <property type="project" value="UniProtKB-SubCell"/>
</dbReference>
<feature type="transmembrane region" description="Helical" evidence="6">
    <location>
        <begin position="721"/>
        <end position="744"/>
    </location>
</feature>
<evidence type="ECO:0000259" key="7">
    <source>
        <dbReference type="SMART" id="SM00382"/>
    </source>
</evidence>
<dbReference type="GO" id="GO:0016887">
    <property type="term" value="F:ATP hydrolysis activity"/>
    <property type="evidence" value="ECO:0007669"/>
    <property type="project" value="InterPro"/>
</dbReference>
<dbReference type="AlphaFoldDB" id="A0AAN9QJ01"/>